<feature type="coiled-coil region" evidence="1">
    <location>
        <begin position="1228"/>
        <end position="1272"/>
    </location>
</feature>
<protein>
    <submittedName>
        <fullName evidence="3">Uncharacterized protein</fullName>
    </submittedName>
</protein>
<keyword evidence="1" id="KW-0175">Coiled coil</keyword>
<dbReference type="PANTHER" id="PTHR13582">
    <property type="entry name" value="M-PHASE PHOSPHOPROTEIN 6"/>
    <property type="match status" value="1"/>
</dbReference>
<gene>
    <name evidence="3" type="ORF">BDK51DRAFT_30516</name>
</gene>
<feature type="coiled-coil region" evidence="1">
    <location>
        <begin position="1055"/>
        <end position="1184"/>
    </location>
</feature>
<proteinExistence type="predicted"/>
<reference evidence="4" key="1">
    <citation type="journal article" date="2018" name="Nat. Microbiol.">
        <title>Leveraging single-cell genomics to expand the fungal tree of life.</title>
        <authorList>
            <person name="Ahrendt S.R."/>
            <person name="Quandt C.A."/>
            <person name="Ciobanu D."/>
            <person name="Clum A."/>
            <person name="Salamov A."/>
            <person name="Andreopoulos B."/>
            <person name="Cheng J.F."/>
            <person name="Woyke T."/>
            <person name="Pelin A."/>
            <person name="Henrissat B."/>
            <person name="Reynolds N.K."/>
            <person name="Benny G.L."/>
            <person name="Smith M.E."/>
            <person name="James T.Y."/>
            <person name="Grigoriev I.V."/>
        </authorList>
    </citation>
    <scope>NUCLEOTIDE SEQUENCE [LARGE SCALE GENOMIC DNA]</scope>
</reference>
<feature type="coiled-coil region" evidence="1">
    <location>
        <begin position="27"/>
        <end position="54"/>
    </location>
</feature>
<evidence type="ECO:0000313" key="3">
    <source>
        <dbReference type="EMBL" id="RKO92113.1"/>
    </source>
</evidence>
<organism evidence="3 4">
    <name type="scientific">Blyttiomyces helicus</name>
    <dbReference type="NCBI Taxonomy" id="388810"/>
    <lineage>
        <taxon>Eukaryota</taxon>
        <taxon>Fungi</taxon>
        <taxon>Fungi incertae sedis</taxon>
        <taxon>Chytridiomycota</taxon>
        <taxon>Chytridiomycota incertae sedis</taxon>
        <taxon>Chytridiomycetes</taxon>
        <taxon>Chytridiomycetes incertae sedis</taxon>
        <taxon>Blyttiomyces</taxon>
    </lineage>
</organism>
<accession>A0A4P9WJI7</accession>
<feature type="compositionally biased region" description="Basic and acidic residues" evidence="2">
    <location>
        <begin position="518"/>
        <end position="529"/>
    </location>
</feature>
<feature type="region of interest" description="Disordered" evidence="2">
    <location>
        <begin position="128"/>
        <end position="170"/>
    </location>
</feature>
<dbReference type="EMBL" id="KZ994775">
    <property type="protein sequence ID" value="RKO92113.1"/>
    <property type="molecule type" value="Genomic_DNA"/>
</dbReference>
<dbReference type="InterPro" id="IPR019324">
    <property type="entry name" value="MPP6"/>
</dbReference>
<feature type="coiled-coil region" evidence="1">
    <location>
        <begin position="617"/>
        <end position="885"/>
    </location>
</feature>
<feature type="coiled-coil region" evidence="1">
    <location>
        <begin position="935"/>
        <end position="1015"/>
    </location>
</feature>
<dbReference type="OrthoDB" id="20403at2759"/>
<evidence type="ECO:0000256" key="1">
    <source>
        <dbReference type="SAM" id="Coils"/>
    </source>
</evidence>
<keyword evidence="4" id="KW-1185">Reference proteome</keyword>
<dbReference type="Proteomes" id="UP000269721">
    <property type="component" value="Unassembled WGS sequence"/>
</dbReference>
<dbReference type="Gene3D" id="1.20.5.340">
    <property type="match status" value="1"/>
</dbReference>
<evidence type="ECO:0000313" key="4">
    <source>
        <dbReference type="Proteomes" id="UP000269721"/>
    </source>
</evidence>
<sequence length="1299" mass="142640">MSGPQNTRDVKVKNLSSSILNMKFMSRTTEATRLKKLEEEKRKATAEAEWVLDSFDREDLNTVEFEYEPSYVPFVGTISYGRKSYQAFNKDIEKISSEIYKAERLAQAEANEKRESVSAKEMASRYTEFIGKPNEGGGSSAAAKKRKREKAEAEKGKGAGSGSGGWDDVHGRKATRFRMVEDAPSASSGNAGFMKPPEGSWLTPRVVLKCLADSERLLWRKGYEEGEVGGRGVAVGRASPSAQGRRKIAPSLIPRLPAARIPVQPEMSNWFNTNNIAGGLSSLASKVQSIAEHATDNLNTRAAEGGGVTSNGQGSADDAGAVEFSQDPRTSDLERVNFNLREQISLLNSDFNQQLAERDATISDLRARLSKPISLPTSPNPTVDVAALQAKLGKAVQHLKRLTAENSAMSQRVAAAEEGQAALQLELEKARGSAGAGTEENASEAEKLRKEVDFLKSYAAQLEAGMQKGAAREEAMERRLAAFKEEMQRRASVAASDAGSQPSEVDAERARQSAAELEEARGTIDALGKEKADDAERIRILSEKIDGLQIENEELRANTAAAADATQSQASAAVTAATAQVSKLQMQFQALAEAKALEEERLRGEMGALERTVGKQVESMSNRARELLEENERITEAAADAKRRVAELEARLAEDAAVSTDADRRAADALARAEKAESHLQEVEANAARIRDELNAEAARVRAKLEAELAHAREALQAEDASQSAAASDLVTELQESNARLSLSVRQAEEKLRAAEAAAAALQRTLDDEATAHQDELAQLVATYKQAHADDAAAIARLQHEASDAQARIDSAGAEAAALHDSLAALEAEKAALSDAVRSLQQEATDVKASAQGSAGEAASLRQRIDDVERGRAELELRLASLLAENDARAADAARWVEAVAEWADAAIRGSEPPSVGDEVPDMLRERFIRVAAAMESLRQHVEDEKQAREDVEEIMEAIKAEHGRQVARMAQEHAEKLAALSEENSKTEESAQLVAQLEAQRDLAIQEVKTLEAGKTMLMEKLTVMKNTIAPKLQAEIESNQTLTRDLAASTAEVTSLRAQLADLTTSYEALRNRTTTSSTETTRLHVELEANRDRLDKTTRELDRLRMHLVEAEETSTREALRLEETLEEHRRQIRSLEMEREQWEEAAAVEREAAHAAMEKIEEIREEEERVRAEVDRWRAEKEKDAMALENLQAVLEEFQASKDSEINFALEGIRKQLAATEKSLIEFRDRAFEAEEKLEKLDQNTPALEQLQRELQEKNATIGKLRHDVIQIQNYLAEAMRRIRDAAVSEENVDR</sequence>
<feature type="coiled-coil region" evidence="1">
    <location>
        <begin position="385"/>
        <end position="419"/>
    </location>
</feature>
<dbReference type="PANTHER" id="PTHR13582:SF0">
    <property type="entry name" value="M-PHASE PHOSPHOPROTEIN 6"/>
    <property type="match status" value="1"/>
</dbReference>
<feature type="region of interest" description="Disordered" evidence="2">
    <location>
        <begin position="491"/>
        <end position="529"/>
    </location>
</feature>
<name>A0A4P9WJI7_9FUNG</name>
<dbReference type="Pfam" id="PF10175">
    <property type="entry name" value="MPP6"/>
    <property type="match status" value="1"/>
</dbReference>
<feature type="region of interest" description="Disordered" evidence="2">
    <location>
        <begin position="301"/>
        <end position="323"/>
    </location>
</feature>
<feature type="non-terminal residue" evidence="3">
    <location>
        <position position="1299"/>
    </location>
</feature>
<dbReference type="GO" id="GO:0000460">
    <property type="term" value="P:maturation of 5.8S rRNA"/>
    <property type="evidence" value="ECO:0007669"/>
    <property type="project" value="TreeGrafter"/>
</dbReference>
<evidence type="ECO:0000256" key="2">
    <source>
        <dbReference type="SAM" id="MobiDB-lite"/>
    </source>
</evidence>